<evidence type="ECO:0000256" key="5">
    <source>
        <dbReference type="ARBA" id="ARBA00022801"/>
    </source>
</evidence>
<dbReference type="SUPFAM" id="SSF53223">
    <property type="entry name" value="Aminoacid dehydrogenase-like, N-terminal domain"/>
    <property type="match status" value="1"/>
</dbReference>
<dbReference type="Gene3D" id="3.40.50.10860">
    <property type="entry name" value="Leucine Dehydrogenase, chain A, domain 1"/>
    <property type="match status" value="1"/>
</dbReference>
<evidence type="ECO:0000313" key="14">
    <source>
        <dbReference type="Proteomes" id="UP001296706"/>
    </source>
</evidence>
<protein>
    <submittedName>
        <fullName evidence="13">Bifunctional 5,10-methylene-tetrahydrofolate dehydrogenase/5,10-methylene-tetrahydrofolate cyclohydrolase</fullName>
    </submittedName>
</protein>
<organism evidence="13 14">
    <name type="scientific">Pseudonocardia xinjiangensis</name>
    <dbReference type="NCBI Taxonomy" id="75289"/>
    <lineage>
        <taxon>Bacteria</taxon>
        <taxon>Bacillati</taxon>
        <taxon>Actinomycetota</taxon>
        <taxon>Actinomycetes</taxon>
        <taxon>Pseudonocardiales</taxon>
        <taxon>Pseudonocardiaceae</taxon>
        <taxon>Pseudonocardia</taxon>
    </lineage>
</organism>
<dbReference type="InterPro" id="IPR036291">
    <property type="entry name" value="NAD(P)-bd_dom_sf"/>
</dbReference>
<keyword evidence="5" id="KW-0378">Hydrolase</keyword>
<sequence>MNVQVIDGRACARALKQSLEADVAGLHGEGLGIGLATVVVGEEYGSAAYERRLHRLADEFGVAYSPQVLPADAGQDQVMARISELNADPGVSGILVLRPLPPHIDETAVFRAIEPRKDIEAVHPENAGLLALGVPRFVPSTAASCFHLLDTWLDSVGEDRADFYHRSLIVVVGRSNNVGKPAISLGYERQATVVSVDEWADRTTGIGRHTRWADVLIVAAGKAGLIKAEHVSENAVVIDVGINPAAGADGRVHMVGDVDYDSVAPRVRAITPVPGGVGPVTDVWLLRNTVTAARLLAGHPIDEARP</sequence>
<dbReference type="HAMAP" id="MF_01576">
    <property type="entry name" value="THF_DHG_CYH"/>
    <property type="match status" value="1"/>
</dbReference>
<evidence type="ECO:0000256" key="3">
    <source>
        <dbReference type="ARBA" id="ARBA00022605"/>
    </source>
</evidence>
<feature type="non-terminal residue" evidence="13">
    <location>
        <position position="306"/>
    </location>
</feature>
<keyword evidence="9" id="KW-0486">Methionine biosynthesis</keyword>
<dbReference type="Pfam" id="PF02882">
    <property type="entry name" value="THF_DHG_CYH_C"/>
    <property type="match status" value="1"/>
</dbReference>
<name>A0ABX1RRD5_9PSEU</name>
<evidence type="ECO:0000313" key="13">
    <source>
        <dbReference type="EMBL" id="NMH82099.1"/>
    </source>
</evidence>
<dbReference type="EMBL" id="JAAXKY010000197">
    <property type="protein sequence ID" value="NMH82099.1"/>
    <property type="molecule type" value="Genomic_DNA"/>
</dbReference>
<evidence type="ECO:0000256" key="10">
    <source>
        <dbReference type="ARBA" id="ARBA00023268"/>
    </source>
</evidence>
<evidence type="ECO:0000256" key="2">
    <source>
        <dbReference type="ARBA" id="ARBA00022563"/>
    </source>
</evidence>
<accession>A0ABX1RRD5</accession>
<dbReference type="CDD" id="cd01080">
    <property type="entry name" value="NAD_bind_m-THF_DH_Cyclohyd"/>
    <property type="match status" value="1"/>
</dbReference>
<comment type="caution">
    <text evidence="13">The sequence shown here is derived from an EMBL/GenBank/DDBJ whole genome shotgun (WGS) entry which is preliminary data.</text>
</comment>
<dbReference type="SUPFAM" id="SSF51735">
    <property type="entry name" value="NAD(P)-binding Rossmann-fold domains"/>
    <property type="match status" value="1"/>
</dbReference>
<evidence type="ECO:0000256" key="1">
    <source>
        <dbReference type="ARBA" id="ARBA00004777"/>
    </source>
</evidence>
<dbReference type="InterPro" id="IPR020630">
    <property type="entry name" value="THF_DH/CycHdrlase_cat_dom"/>
</dbReference>
<keyword evidence="4" id="KW-0658">Purine biosynthesis</keyword>
<feature type="domain" description="Tetrahydrofolate dehydrogenase/cyclohydrolase catalytic" evidence="11">
    <location>
        <begin position="6"/>
        <end position="120"/>
    </location>
</feature>
<keyword evidence="2" id="KW-0554">One-carbon metabolism</keyword>
<evidence type="ECO:0000259" key="11">
    <source>
        <dbReference type="Pfam" id="PF00763"/>
    </source>
</evidence>
<dbReference type="Proteomes" id="UP001296706">
    <property type="component" value="Unassembled WGS sequence"/>
</dbReference>
<evidence type="ECO:0000256" key="6">
    <source>
        <dbReference type="ARBA" id="ARBA00022857"/>
    </source>
</evidence>
<comment type="pathway">
    <text evidence="1">One-carbon metabolism; tetrahydrofolate interconversion.</text>
</comment>
<dbReference type="InterPro" id="IPR020631">
    <property type="entry name" value="THF_DH/CycHdrlase_NAD-bd_dom"/>
</dbReference>
<evidence type="ECO:0000256" key="9">
    <source>
        <dbReference type="ARBA" id="ARBA00023167"/>
    </source>
</evidence>
<dbReference type="Gene3D" id="3.40.50.720">
    <property type="entry name" value="NAD(P)-binding Rossmann-like Domain"/>
    <property type="match status" value="1"/>
</dbReference>
<reference evidence="13 14" key="1">
    <citation type="submission" date="2020-04" db="EMBL/GenBank/DDBJ databases">
        <authorList>
            <person name="Klaysubun C."/>
            <person name="Duangmal K."/>
            <person name="Lipun K."/>
        </authorList>
    </citation>
    <scope>NUCLEOTIDE SEQUENCE [LARGE SCALE GENOMIC DNA]</scope>
    <source>
        <strain evidence="13 14">JCM 11839</strain>
    </source>
</reference>
<keyword evidence="6" id="KW-0521">NADP</keyword>
<evidence type="ECO:0000256" key="4">
    <source>
        <dbReference type="ARBA" id="ARBA00022755"/>
    </source>
</evidence>
<dbReference type="InterPro" id="IPR046346">
    <property type="entry name" value="Aminoacid_DH-like_N_sf"/>
</dbReference>
<keyword evidence="8" id="KW-0368">Histidine biosynthesis</keyword>
<keyword evidence="10" id="KW-0511">Multifunctional enzyme</keyword>
<dbReference type="PANTHER" id="PTHR48099:SF5">
    <property type="entry name" value="C-1-TETRAHYDROFOLATE SYNTHASE, CYTOPLASMIC"/>
    <property type="match status" value="1"/>
</dbReference>
<dbReference type="InterPro" id="IPR000672">
    <property type="entry name" value="THF_DH/CycHdrlase"/>
</dbReference>
<gene>
    <name evidence="13" type="ORF">HF577_34055</name>
</gene>
<dbReference type="Pfam" id="PF00763">
    <property type="entry name" value="THF_DHG_CYH"/>
    <property type="match status" value="1"/>
</dbReference>
<evidence type="ECO:0000259" key="12">
    <source>
        <dbReference type="Pfam" id="PF02882"/>
    </source>
</evidence>
<evidence type="ECO:0000256" key="7">
    <source>
        <dbReference type="ARBA" id="ARBA00023002"/>
    </source>
</evidence>
<feature type="domain" description="Tetrahydrofolate dehydrogenase/cyclohydrolase NAD(P)-binding" evidence="12">
    <location>
        <begin position="167"/>
        <end position="294"/>
    </location>
</feature>
<keyword evidence="3" id="KW-0028">Amino-acid biosynthesis</keyword>
<evidence type="ECO:0000256" key="8">
    <source>
        <dbReference type="ARBA" id="ARBA00023102"/>
    </source>
</evidence>
<keyword evidence="14" id="KW-1185">Reference proteome</keyword>
<dbReference type="PANTHER" id="PTHR48099">
    <property type="entry name" value="C-1-TETRAHYDROFOLATE SYNTHASE, CYTOPLASMIC-RELATED"/>
    <property type="match status" value="1"/>
</dbReference>
<keyword evidence="7" id="KW-0560">Oxidoreductase</keyword>
<dbReference type="PRINTS" id="PR00085">
    <property type="entry name" value="THFDHDRGNASE"/>
</dbReference>
<dbReference type="RefSeq" id="WP_169400115.1">
    <property type="nucleotide sequence ID" value="NZ_JAAXKY010000197.1"/>
</dbReference>
<proteinExistence type="inferred from homology"/>